<evidence type="ECO:0000313" key="19">
    <source>
        <dbReference type="EMBL" id="MFE4106867.1"/>
    </source>
</evidence>
<organism evidence="19 20">
    <name type="scientific">Almyronema epifaneia S1</name>
    <dbReference type="NCBI Taxonomy" id="2991925"/>
    <lineage>
        <taxon>Bacteria</taxon>
        <taxon>Bacillati</taxon>
        <taxon>Cyanobacteriota</taxon>
        <taxon>Cyanophyceae</taxon>
        <taxon>Nodosilineales</taxon>
        <taxon>Nodosilineaceae</taxon>
        <taxon>Almyronema</taxon>
        <taxon>Almyronema epifaneia</taxon>
    </lineage>
</organism>
<dbReference type="CDD" id="cd01347">
    <property type="entry name" value="ligand_gated_channel"/>
    <property type="match status" value="1"/>
</dbReference>
<dbReference type="NCBIfam" id="TIGR01783">
    <property type="entry name" value="TonB-siderophor"/>
    <property type="match status" value="1"/>
</dbReference>
<gene>
    <name evidence="19" type="ORF">ACFVKH_11300</name>
</gene>
<evidence type="ECO:0000256" key="2">
    <source>
        <dbReference type="ARBA" id="ARBA00009810"/>
    </source>
</evidence>
<sequence>MKRSLMFWSVWLTAAAASVAVPPALAQETPQSDSVEANTRPQVASHPNLAQINDLGEVQVAQSDQSAVLVTAVRLNQSETGIELILETATASLLAPNLTTIANALIADIPNAVLALPDQDQFQAAAPAPGIAFIAVTSTPTGIRVAVTGTEAPPAANVTVGAQRLAIALTPGVPSADAPEAAIQITVTGEREDYSVTDAAVGTRTDTPLLEVPQSIQVVPEAVIDDQAAITLNDALRNVSGVQPSFASARSPVTAVIIRGFNSDNFLINGLSDTTFGDLGVDLSNVDRVEVLKGPASVLYGLGDLGGTINVVTEQPLREPFYEQEYQLNSFGLHRSAIDLSGPLNASQTLLYRLNAAIEFGGSFVDFEEVDSRPFIAPVLSWQIDDDTTFTLEASYLRNNTSADAPALPAVGTVIDNPNGEIDLDVNLGEPDLVEVEEQVSRIGYRLEHDLSDNWSIRNEFNGSFFRELTNTVVFPLGLCPDVGSLVFLCPSLDQRTLLRALVDVDTDRDSYTLNNSVTGQFSTGSIDHTLLLGAELSRETVTDRFVANLIAPIDIFDPVYVPSFIGPEVLRQDLFTRTDALGLYVQDQIAFNDNLILVLGGRFDIAGSEVSDRLAGTDEFQQDEAFSPRLGLVYQPSEDVSLYASYARSFTPQAGQTATGETFEPERGTQYEVGVKANLLNDQVFATLAFFDLTRNNVLTADPSNSLFQIQTGEQRSRGIELDLQGEVLPGWSLIASYTFTDAEITEDEVFDEGSQLFNVPRHSASLWSVYELQQGDLQGLGFGLGLFFVGDREGNLNNTFELPAYVRSDAMVYYQRDQVRFQLNFQNLFDIDYFEASRSGNDLEIVAGEPLTVLGTVSWQF</sequence>
<dbReference type="PROSITE" id="PS52016">
    <property type="entry name" value="TONB_DEPENDENT_REC_3"/>
    <property type="match status" value="1"/>
</dbReference>
<dbReference type="InterPro" id="IPR037066">
    <property type="entry name" value="Plug_dom_sf"/>
</dbReference>
<evidence type="ECO:0000259" key="18">
    <source>
        <dbReference type="Pfam" id="PF11741"/>
    </source>
</evidence>
<dbReference type="Pfam" id="PF00593">
    <property type="entry name" value="TonB_dep_Rec_b-barrel"/>
    <property type="match status" value="1"/>
</dbReference>
<keyword evidence="8" id="KW-0408">Iron</keyword>
<keyword evidence="6 13" id="KW-0812">Transmembrane</keyword>
<comment type="subcellular location">
    <subcellularLocation>
        <location evidence="1 13">Cell outer membrane</location>
        <topology evidence="1 13">Multi-pass membrane protein</topology>
    </subcellularLocation>
</comment>
<feature type="domain" description="TonB-dependent receptor plug" evidence="17">
    <location>
        <begin position="209"/>
        <end position="308"/>
    </location>
</feature>
<keyword evidence="20" id="KW-1185">Reference proteome</keyword>
<dbReference type="PANTHER" id="PTHR32552:SF68">
    <property type="entry name" value="FERRICHROME OUTER MEMBRANE TRANSPORTER_PHAGE RECEPTOR"/>
    <property type="match status" value="1"/>
</dbReference>
<keyword evidence="7 15" id="KW-0732">Signal</keyword>
<dbReference type="RefSeq" id="WP_377965039.1">
    <property type="nucleotide sequence ID" value="NZ_JBHZOL010000074.1"/>
</dbReference>
<keyword evidence="11 13" id="KW-0472">Membrane</keyword>
<evidence type="ECO:0000256" key="8">
    <source>
        <dbReference type="ARBA" id="ARBA00023004"/>
    </source>
</evidence>
<dbReference type="Proteomes" id="UP001600165">
    <property type="component" value="Unassembled WGS sequence"/>
</dbReference>
<keyword evidence="3 13" id="KW-0813">Transport</keyword>
<feature type="signal peptide" evidence="15">
    <location>
        <begin position="1"/>
        <end position="26"/>
    </location>
</feature>
<evidence type="ECO:0000256" key="3">
    <source>
        <dbReference type="ARBA" id="ARBA00022448"/>
    </source>
</evidence>
<evidence type="ECO:0000256" key="13">
    <source>
        <dbReference type="PROSITE-ProRule" id="PRU01360"/>
    </source>
</evidence>
<keyword evidence="4 13" id="KW-1134">Transmembrane beta strand</keyword>
<evidence type="ECO:0000256" key="14">
    <source>
        <dbReference type="RuleBase" id="RU003357"/>
    </source>
</evidence>
<protein>
    <submittedName>
        <fullName evidence="19">TonB-dependent siderophore receptor</fullName>
    </submittedName>
</protein>
<evidence type="ECO:0000256" key="9">
    <source>
        <dbReference type="ARBA" id="ARBA00023065"/>
    </source>
</evidence>
<evidence type="ECO:0000256" key="5">
    <source>
        <dbReference type="ARBA" id="ARBA00022496"/>
    </source>
</evidence>
<evidence type="ECO:0000256" key="1">
    <source>
        <dbReference type="ARBA" id="ARBA00004571"/>
    </source>
</evidence>
<dbReference type="InterPro" id="IPR012910">
    <property type="entry name" value="Plug_dom"/>
</dbReference>
<evidence type="ECO:0000313" key="20">
    <source>
        <dbReference type="Proteomes" id="UP001600165"/>
    </source>
</evidence>
<keyword evidence="9" id="KW-0406">Ion transport</keyword>
<dbReference type="InterPro" id="IPR039426">
    <property type="entry name" value="TonB-dep_rcpt-like"/>
</dbReference>
<reference evidence="19 20" key="1">
    <citation type="submission" date="2024-10" db="EMBL/GenBank/DDBJ databases">
        <authorList>
            <person name="Ratan Roy A."/>
            <person name="Morales Sandoval P.H."/>
            <person name="De Los Santos Villalobos S."/>
            <person name="Chakraborty S."/>
            <person name="Mukherjee J."/>
        </authorList>
    </citation>
    <scope>NUCLEOTIDE SEQUENCE [LARGE SCALE GENOMIC DNA]</scope>
    <source>
        <strain evidence="19 20">S1</strain>
    </source>
</reference>
<dbReference type="SUPFAM" id="SSF56935">
    <property type="entry name" value="Porins"/>
    <property type="match status" value="1"/>
</dbReference>
<dbReference type="Gene3D" id="2.170.130.10">
    <property type="entry name" value="TonB-dependent receptor, plug domain"/>
    <property type="match status" value="1"/>
</dbReference>
<dbReference type="Gene3D" id="2.40.170.20">
    <property type="entry name" value="TonB-dependent receptor, beta-barrel domain"/>
    <property type="match status" value="1"/>
</dbReference>
<evidence type="ECO:0000256" key="6">
    <source>
        <dbReference type="ARBA" id="ARBA00022692"/>
    </source>
</evidence>
<feature type="domain" description="TonB-dependent receptor-like beta-barrel" evidence="16">
    <location>
        <begin position="381"/>
        <end position="830"/>
    </location>
</feature>
<feature type="domain" description="AMIN" evidence="18">
    <location>
        <begin position="72"/>
        <end position="168"/>
    </location>
</feature>
<dbReference type="InterPro" id="IPR010105">
    <property type="entry name" value="TonB_sidphr_rcpt"/>
</dbReference>
<evidence type="ECO:0000256" key="11">
    <source>
        <dbReference type="ARBA" id="ARBA00023136"/>
    </source>
</evidence>
<feature type="chain" id="PRO_5045105028" evidence="15">
    <location>
        <begin position="27"/>
        <end position="863"/>
    </location>
</feature>
<dbReference type="InterPro" id="IPR000531">
    <property type="entry name" value="Beta-barrel_TonB"/>
</dbReference>
<evidence type="ECO:0000259" key="17">
    <source>
        <dbReference type="Pfam" id="PF07715"/>
    </source>
</evidence>
<dbReference type="Pfam" id="PF07715">
    <property type="entry name" value="Plug"/>
    <property type="match status" value="1"/>
</dbReference>
<evidence type="ECO:0000256" key="15">
    <source>
        <dbReference type="SAM" id="SignalP"/>
    </source>
</evidence>
<keyword evidence="19" id="KW-0675">Receptor</keyword>
<keyword evidence="5" id="KW-0410">Iron transport</keyword>
<comment type="caution">
    <text evidence="19">The sequence shown here is derived from an EMBL/GenBank/DDBJ whole genome shotgun (WGS) entry which is preliminary data.</text>
</comment>
<dbReference type="InterPro" id="IPR036942">
    <property type="entry name" value="Beta-barrel_TonB_sf"/>
</dbReference>
<evidence type="ECO:0000256" key="7">
    <source>
        <dbReference type="ARBA" id="ARBA00022729"/>
    </source>
</evidence>
<dbReference type="InterPro" id="IPR021731">
    <property type="entry name" value="AMIN_dom"/>
</dbReference>
<keyword evidence="10 14" id="KW-0798">TonB box</keyword>
<proteinExistence type="inferred from homology"/>
<evidence type="ECO:0000256" key="4">
    <source>
        <dbReference type="ARBA" id="ARBA00022452"/>
    </source>
</evidence>
<comment type="similarity">
    <text evidence="2 13 14">Belongs to the TonB-dependent receptor family.</text>
</comment>
<dbReference type="Pfam" id="PF11741">
    <property type="entry name" value="AMIN"/>
    <property type="match status" value="1"/>
</dbReference>
<name>A0ABW6IGR5_9CYAN</name>
<evidence type="ECO:0000256" key="10">
    <source>
        <dbReference type="ARBA" id="ARBA00023077"/>
    </source>
</evidence>
<accession>A0ABW6IGR5</accession>
<keyword evidence="12 13" id="KW-0998">Cell outer membrane</keyword>
<evidence type="ECO:0000259" key="16">
    <source>
        <dbReference type="Pfam" id="PF00593"/>
    </source>
</evidence>
<evidence type="ECO:0000256" key="12">
    <source>
        <dbReference type="ARBA" id="ARBA00023237"/>
    </source>
</evidence>
<dbReference type="EMBL" id="JBHZOL010000074">
    <property type="protein sequence ID" value="MFE4106867.1"/>
    <property type="molecule type" value="Genomic_DNA"/>
</dbReference>
<dbReference type="PANTHER" id="PTHR32552">
    <property type="entry name" value="FERRICHROME IRON RECEPTOR-RELATED"/>
    <property type="match status" value="1"/>
</dbReference>